<dbReference type="GO" id="GO:0005634">
    <property type="term" value="C:nucleus"/>
    <property type="evidence" value="ECO:0007669"/>
    <property type="project" value="TreeGrafter"/>
</dbReference>
<feature type="region of interest" description="Disordered" evidence="4">
    <location>
        <begin position="886"/>
        <end position="913"/>
    </location>
</feature>
<proteinExistence type="predicted"/>
<feature type="region of interest" description="Disordered" evidence="4">
    <location>
        <begin position="758"/>
        <end position="777"/>
    </location>
</feature>
<comment type="caution">
    <text evidence="6">The sequence shown here is derived from an EMBL/GenBank/DDBJ whole genome shotgun (WGS) entry which is preliminary data.</text>
</comment>
<sequence>MSGATENTDPLTVQNSSIHLNEEDCLRFLQKLTPTSIENLQQTLKRLQQRELRIASPNKLSFLATASQLCGSSLIPSSAAETALLTNQTAPIVMSLGVSKAAAPSVITVPPVLNVAKSVSNTMPNTIVLPSSTLLITPSGRGQAFSLNPGLSSGGLNRLVVTSGDLFTAASGPSVPSSLSSTSSSSSSSSEAFNSLNTLATAAVAFAANSAKQNQWSSGSGCSSKETTSMEVVTSFPQVFDNSSTPCTASTTPSSNPASSTTVTVSSHQPTSESLFSSLFHAQPDLSTHLLPSLKAAGITVYPVQISANGPTMLVATTPSTIATTIGGAKGLLNRTSLVTVPALITNTSTSTLSAVPTCCSLTSSSNTNAASAAIITTIPQSINVTAGNCVFAGNTLLSPSASASARTNSPSRTKPKFKALWEPNLDTMPATATETTATTVTAPTESSRIGLVRTTDSPGTVALGVESVSDQVNLLVTNSVATRHINHNVITKRQSPILIGSKSIGQTPKRLAASAASAAASASSCSPCSLSSPSAVCTVTLTTPDNDSKSPSQFETGPKKLLLVCSQPQQSVASTARLTNTTITTTTSNTSPTAATIITKTQPETLLEPTLAKVVTSSHSRADSEQSELVFLTNPNITLSDGPSPGPTGNVQSQNPAGSLFVPNRGATVVLVNHNASAFNSNNNNNNNNNSINGNSNAVKTTTTIAPLTGGSADQIRTTPVPMSVSDSEVSTGPLFTGNQSLMLDVSKRIMRTDEMEQVGDDEARRRAKRRERNRVAAAKCRQRRQDQIMKLQHQVDSLKKAGQELYSSIQSLDEERTRLEELIRQHGLAGCSAVDDFLASLTTANDLNIKEEQNTSMETGDNDEEMSLDPSGTFGYTEDIMMTSAAPYSNSGPTTSCSSPASPSSRNALRSDLDPMDVEQHVMARLEQQRLLHPTNSSGSISVSINGSVIPIKQDQFDVVEPSPADSGSDGSDSRQITTASCHSPPITKTRLVVARPCTLLPPKCKLEPVNSETATDATDSPNGAITTTTTSAITSTNTDSTSATPTTLETSIMSRIWPSKLQQFTPILTPSAWKMIPKDCNSGSMNPGAPTPTGTTSSTVTNSSVAAAAAALFLSSPSLTSSLTSPGSATNLFVNSLVDSINTVAATATVAGGPVMSTPSTSAGDLAWTMNVNTSSSDLATTPLFCLPEVIGVATSTSDNQSSFVLSAMNSRDRTEQHTSEKPNATITQ</sequence>
<dbReference type="CDD" id="cd14699">
    <property type="entry name" value="bZIP_Fos_like"/>
    <property type="match status" value="1"/>
</dbReference>
<organism evidence="6 7">
    <name type="scientific">Fasciola hepatica</name>
    <name type="common">Liver fluke</name>
    <dbReference type="NCBI Taxonomy" id="6192"/>
    <lineage>
        <taxon>Eukaryota</taxon>
        <taxon>Metazoa</taxon>
        <taxon>Spiralia</taxon>
        <taxon>Lophotrochozoa</taxon>
        <taxon>Platyhelminthes</taxon>
        <taxon>Trematoda</taxon>
        <taxon>Digenea</taxon>
        <taxon>Plagiorchiida</taxon>
        <taxon>Echinostomata</taxon>
        <taxon>Echinostomatoidea</taxon>
        <taxon>Fasciolidae</taxon>
        <taxon>Fasciola</taxon>
    </lineage>
</organism>
<dbReference type="PROSITE" id="PS50217">
    <property type="entry name" value="BZIP"/>
    <property type="match status" value="1"/>
</dbReference>
<feature type="region of interest" description="Disordered" evidence="4">
    <location>
        <begin position="244"/>
        <end position="266"/>
    </location>
</feature>
<dbReference type="GO" id="GO:0000981">
    <property type="term" value="F:DNA-binding transcription factor activity, RNA polymerase II-specific"/>
    <property type="evidence" value="ECO:0007669"/>
    <property type="project" value="TreeGrafter"/>
</dbReference>
<dbReference type="EMBL" id="JXXN02001145">
    <property type="protein sequence ID" value="THD25432.1"/>
    <property type="molecule type" value="Genomic_DNA"/>
</dbReference>
<dbReference type="GO" id="GO:0000978">
    <property type="term" value="F:RNA polymerase II cis-regulatory region sequence-specific DNA binding"/>
    <property type="evidence" value="ECO:0007669"/>
    <property type="project" value="TreeGrafter"/>
</dbReference>
<protein>
    <submittedName>
        <fullName evidence="6">Fos transcription factor</fullName>
    </submittedName>
</protein>
<keyword evidence="7" id="KW-1185">Reference proteome</keyword>
<feature type="compositionally biased region" description="Basic and acidic residues" evidence="4">
    <location>
        <begin position="1214"/>
        <end position="1224"/>
    </location>
</feature>
<dbReference type="InterPro" id="IPR046347">
    <property type="entry name" value="bZIP_sf"/>
</dbReference>
<dbReference type="Gene3D" id="1.20.5.170">
    <property type="match status" value="1"/>
</dbReference>
<evidence type="ECO:0000256" key="2">
    <source>
        <dbReference type="ARBA" id="ARBA00023125"/>
    </source>
</evidence>
<keyword evidence="1" id="KW-0805">Transcription regulation</keyword>
<reference evidence="6" key="1">
    <citation type="submission" date="2019-03" db="EMBL/GenBank/DDBJ databases">
        <title>Improved annotation for the trematode Fasciola hepatica.</title>
        <authorList>
            <person name="Choi Y.-J."/>
            <person name="Martin J."/>
            <person name="Mitreva M."/>
        </authorList>
    </citation>
    <scope>NUCLEOTIDE SEQUENCE [LARGE SCALE GENOMIC DNA]</scope>
</reference>
<gene>
    <name evidence="6" type="ORF">D915_003851</name>
</gene>
<dbReference type="PANTHER" id="PTHR23351">
    <property type="entry name" value="FOS TRANSCRIPTION FACTOR-RELATED"/>
    <property type="match status" value="1"/>
</dbReference>
<evidence type="ECO:0000256" key="1">
    <source>
        <dbReference type="ARBA" id="ARBA00023015"/>
    </source>
</evidence>
<feature type="region of interest" description="Disordered" evidence="4">
    <location>
        <begin position="961"/>
        <end position="985"/>
    </location>
</feature>
<dbReference type="Pfam" id="PF00170">
    <property type="entry name" value="bZIP_1"/>
    <property type="match status" value="1"/>
</dbReference>
<feature type="region of interest" description="Disordered" evidence="4">
    <location>
        <begin position="1212"/>
        <end position="1232"/>
    </location>
</feature>
<evidence type="ECO:0000313" key="7">
    <source>
        <dbReference type="Proteomes" id="UP000230066"/>
    </source>
</evidence>
<name>A0A4E0S0C0_FASHE</name>
<keyword evidence="3" id="KW-0804">Transcription</keyword>
<keyword evidence="2" id="KW-0238">DNA-binding</keyword>
<feature type="region of interest" description="Disordered" evidence="4">
    <location>
        <begin position="639"/>
        <end position="658"/>
    </location>
</feature>
<dbReference type="Proteomes" id="UP000230066">
    <property type="component" value="Unassembled WGS sequence"/>
</dbReference>
<dbReference type="PROSITE" id="PS00036">
    <property type="entry name" value="BZIP_BASIC"/>
    <property type="match status" value="1"/>
</dbReference>
<feature type="domain" description="BZIP" evidence="5">
    <location>
        <begin position="765"/>
        <end position="828"/>
    </location>
</feature>
<accession>A0A4E0S0C0</accession>
<dbReference type="InterPro" id="IPR000837">
    <property type="entry name" value="AP-1"/>
</dbReference>
<dbReference type="AlphaFoldDB" id="A0A4E0S0C0"/>
<dbReference type="PANTHER" id="PTHR23351:SF24">
    <property type="entry name" value="ACTIVATING TRANSCRIPTION FACTOR 3-RELATED"/>
    <property type="match status" value="1"/>
</dbReference>
<dbReference type="SMART" id="SM00338">
    <property type="entry name" value="BRLZ"/>
    <property type="match status" value="1"/>
</dbReference>
<feature type="compositionally biased region" description="Low complexity" evidence="4">
    <location>
        <begin position="893"/>
        <end position="907"/>
    </location>
</feature>
<evidence type="ECO:0000256" key="3">
    <source>
        <dbReference type="ARBA" id="ARBA00023163"/>
    </source>
</evidence>
<dbReference type="SUPFAM" id="SSF57959">
    <property type="entry name" value="Leucine zipper domain"/>
    <property type="match status" value="1"/>
</dbReference>
<evidence type="ECO:0000313" key="6">
    <source>
        <dbReference type="EMBL" id="THD25432.1"/>
    </source>
</evidence>
<evidence type="ECO:0000259" key="5">
    <source>
        <dbReference type="PROSITE" id="PS50217"/>
    </source>
</evidence>
<dbReference type="InterPro" id="IPR004827">
    <property type="entry name" value="bZIP"/>
</dbReference>
<evidence type="ECO:0000256" key="4">
    <source>
        <dbReference type="SAM" id="MobiDB-lite"/>
    </source>
</evidence>